<evidence type="ECO:0000313" key="11">
    <source>
        <dbReference type="Proteomes" id="UP000051977"/>
    </source>
</evidence>
<dbReference type="InterPro" id="IPR011545">
    <property type="entry name" value="DEAD/DEAH_box_helicase_dom"/>
</dbReference>
<dbReference type="InterPro" id="IPR001650">
    <property type="entry name" value="Helicase_C-like"/>
</dbReference>
<feature type="domain" description="Helicase ATP-binding" evidence="8">
    <location>
        <begin position="35"/>
        <end position="204"/>
    </location>
</feature>
<keyword evidence="4 6" id="KW-0067">ATP-binding</keyword>
<dbReference type="InterPro" id="IPR000629">
    <property type="entry name" value="RNA-helicase_DEAD-box_CS"/>
</dbReference>
<dbReference type="PROSITE" id="PS00039">
    <property type="entry name" value="DEAD_ATP_HELICASE"/>
    <property type="match status" value="1"/>
</dbReference>
<dbReference type="PROSITE" id="PS51194">
    <property type="entry name" value="HELICASE_CTER"/>
    <property type="match status" value="1"/>
</dbReference>
<reference evidence="10 11" key="1">
    <citation type="journal article" date="2015" name="Genome Announc.">
        <title>Expanding the biotechnology potential of lactobacilli through comparative genomics of 213 strains and associated genera.</title>
        <authorList>
            <person name="Sun Z."/>
            <person name="Harris H.M."/>
            <person name="McCann A."/>
            <person name="Guo C."/>
            <person name="Argimon S."/>
            <person name="Zhang W."/>
            <person name="Yang X."/>
            <person name="Jeffery I.B."/>
            <person name="Cooney J.C."/>
            <person name="Kagawa T.F."/>
            <person name="Liu W."/>
            <person name="Song Y."/>
            <person name="Salvetti E."/>
            <person name="Wrobel A."/>
            <person name="Rasinkangas P."/>
            <person name="Parkhill J."/>
            <person name="Rea M.C."/>
            <person name="O'Sullivan O."/>
            <person name="Ritari J."/>
            <person name="Douillard F.P."/>
            <person name="Paul Ross R."/>
            <person name="Yang R."/>
            <person name="Briner A.E."/>
            <person name="Felis G.E."/>
            <person name="de Vos W.M."/>
            <person name="Barrangou R."/>
            <person name="Klaenhammer T.R."/>
            <person name="Caufield P.W."/>
            <person name="Cui Y."/>
            <person name="Zhang H."/>
            <person name="O'Toole P.W."/>
        </authorList>
    </citation>
    <scope>NUCLEOTIDE SEQUENCE [LARGE SCALE GENOMIC DNA]</scope>
    <source>
        <strain evidence="10 11">DSM 19907</strain>
    </source>
</reference>
<feature type="compositionally biased region" description="Basic residues" evidence="7">
    <location>
        <begin position="420"/>
        <end position="441"/>
    </location>
</feature>
<accession>A0ABR5PBK9</accession>
<evidence type="ECO:0000256" key="2">
    <source>
        <dbReference type="ARBA" id="ARBA00022801"/>
    </source>
</evidence>
<dbReference type="PANTHER" id="PTHR47959">
    <property type="entry name" value="ATP-DEPENDENT RNA HELICASE RHLE-RELATED"/>
    <property type="match status" value="1"/>
</dbReference>
<sequence length="441" mass="49570">MKKHNERRKTLIKEFEEHAQQLGYKEQTAIQKAVYQPLKDGKSVLGLAPTGSGKTVAFAVPLLENIRPEDGLSLLVVEPSAELAMQTQQVLSDWGKLIGLNVEGIVGGANIKRQMDKLKTHPNVIVGTTGRIMNLIDLGKLKLDSLKAIVIDEADNLLSEDTLDSIRSLVDLSPQTVSLGFFSATKSDLLDHLNRWFVQEIETFDVSDIDDTRGEVNHTLLEVSNHKKEQMLLRFLHMKDFKALVFFDKMDTLKKVGGFLSHRHIKEAAELTSEQRQTSRQKALKDFRLGRVRLLLTTDVAARGIDIPKLPAVVNFDLPKDPKTYIHRVGRTGRMHEAGLVINMGDDHDLRDLKKLVRADGYELTNIYFDGNQLSATRPKDPVKLAEEQNGSSERADVHASKSNSRKNGQNKGNQSIKSHSGKKKHKHSKRKGMHHKRTEK</sequence>
<dbReference type="Pfam" id="PF00270">
    <property type="entry name" value="DEAD"/>
    <property type="match status" value="1"/>
</dbReference>
<dbReference type="PROSITE" id="PS51192">
    <property type="entry name" value="HELICASE_ATP_BIND_1"/>
    <property type="match status" value="1"/>
</dbReference>
<comment type="similarity">
    <text evidence="5 6">Belongs to the DEAD box helicase family.</text>
</comment>
<feature type="domain" description="Helicase C-terminal" evidence="9">
    <location>
        <begin position="215"/>
        <end position="375"/>
    </location>
</feature>
<evidence type="ECO:0000256" key="1">
    <source>
        <dbReference type="ARBA" id="ARBA00022741"/>
    </source>
</evidence>
<dbReference type="GO" id="GO:0004386">
    <property type="term" value="F:helicase activity"/>
    <property type="evidence" value="ECO:0007669"/>
    <property type="project" value="UniProtKB-KW"/>
</dbReference>
<gene>
    <name evidence="10" type="ORF">FD12_GL000733</name>
</gene>
<protein>
    <submittedName>
        <fullName evidence="10">DEAD DEAH box helicase</fullName>
    </submittedName>
</protein>
<dbReference type="CDD" id="cd00268">
    <property type="entry name" value="DEADc"/>
    <property type="match status" value="1"/>
</dbReference>
<evidence type="ECO:0000256" key="7">
    <source>
        <dbReference type="SAM" id="MobiDB-lite"/>
    </source>
</evidence>
<evidence type="ECO:0000256" key="4">
    <source>
        <dbReference type="ARBA" id="ARBA00022840"/>
    </source>
</evidence>
<dbReference type="SMART" id="SM00490">
    <property type="entry name" value="HELICc"/>
    <property type="match status" value="1"/>
</dbReference>
<evidence type="ECO:0000259" key="8">
    <source>
        <dbReference type="PROSITE" id="PS51192"/>
    </source>
</evidence>
<comment type="caution">
    <text evidence="10">The sequence shown here is derived from an EMBL/GenBank/DDBJ whole genome shotgun (WGS) entry which is preliminary data.</text>
</comment>
<organism evidence="10 11">
    <name type="scientific">Lentilactobacillus rapi DSM 19907 = JCM 15042</name>
    <dbReference type="NCBI Taxonomy" id="1423795"/>
    <lineage>
        <taxon>Bacteria</taxon>
        <taxon>Bacillati</taxon>
        <taxon>Bacillota</taxon>
        <taxon>Bacilli</taxon>
        <taxon>Lactobacillales</taxon>
        <taxon>Lactobacillaceae</taxon>
        <taxon>Lentilactobacillus</taxon>
    </lineage>
</organism>
<evidence type="ECO:0000256" key="3">
    <source>
        <dbReference type="ARBA" id="ARBA00022806"/>
    </source>
</evidence>
<proteinExistence type="inferred from homology"/>
<dbReference type="InterPro" id="IPR014001">
    <property type="entry name" value="Helicase_ATP-bd"/>
</dbReference>
<dbReference type="PANTHER" id="PTHR47959:SF1">
    <property type="entry name" value="ATP-DEPENDENT RNA HELICASE DBPA"/>
    <property type="match status" value="1"/>
</dbReference>
<evidence type="ECO:0000256" key="6">
    <source>
        <dbReference type="RuleBase" id="RU000492"/>
    </source>
</evidence>
<dbReference type="Proteomes" id="UP000051977">
    <property type="component" value="Unassembled WGS sequence"/>
</dbReference>
<dbReference type="InterPro" id="IPR044742">
    <property type="entry name" value="DEAD/DEAH_RhlB"/>
</dbReference>
<dbReference type="SMART" id="SM00487">
    <property type="entry name" value="DEXDc"/>
    <property type="match status" value="1"/>
</dbReference>
<keyword evidence="2 6" id="KW-0378">Hydrolase</keyword>
<dbReference type="Pfam" id="PF00271">
    <property type="entry name" value="Helicase_C"/>
    <property type="match status" value="1"/>
</dbReference>
<dbReference type="InterPro" id="IPR027417">
    <property type="entry name" value="P-loop_NTPase"/>
</dbReference>
<dbReference type="Gene3D" id="3.40.50.300">
    <property type="entry name" value="P-loop containing nucleotide triphosphate hydrolases"/>
    <property type="match status" value="2"/>
</dbReference>
<dbReference type="SUPFAM" id="SSF52540">
    <property type="entry name" value="P-loop containing nucleoside triphosphate hydrolases"/>
    <property type="match status" value="1"/>
</dbReference>
<evidence type="ECO:0000259" key="9">
    <source>
        <dbReference type="PROSITE" id="PS51194"/>
    </source>
</evidence>
<dbReference type="InterPro" id="IPR050079">
    <property type="entry name" value="DEAD_box_RNA_helicase"/>
</dbReference>
<evidence type="ECO:0000256" key="5">
    <source>
        <dbReference type="ARBA" id="ARBA00038437"/>
    </source>
</evidence>
<evidence type="ECO:0000313" key="10">
    <source>
        <dbReference type="EMBL" id="KRL15211.1"/>
    </source>
</evidence>
<keyword evidence="3 6" id="KW-0347">Helicase</keyword>
<dbReference type="EMBL" id="AZEI01000078">
    <property type="protein sequence ID" value="KRL15211.1"/>
    <property type="molecule type" value="Genomic_DNA"/>
</dbReference>
<feature type="region of interest" description="Disordered" evidence="7">
    <location>
        <begin position="383"/>
        <end position="441"/>
    </location>
</feature>
<keyword evidence="11" id="KW-1185">Reference proteome</keyword>
<keyword evidence="1 6" id="KW-0547">Nucleotide-binding</keyword>
<dbReference type="CDD" id="cd18787">
    <property type="entry name" value="SF2_C_DEAD"/>
    <property type="match status" value="1"/>
</dbReference>
<feature type="compositionally biased region" description="Polar residues" evidence="7">
    <location>
        <begin position="401"/>
        <end position="417"/>
    </location>
</feature>
<name>A0ABR5PBK9_9LACO</name>